<dbReference type="PANTHER" id="PTHR28259:SF1">
    <property type="entry name" value="FLUORIDE EXPORT PROTEIN 1-RELATED"/>
    <property type="match status" value="1"/>
</dbReference>
<feature type="transmembrane region" description="Helical" evidence="10">
    <location>
        <begin position="65"/>
        <end position="87"/>
    </location>
</feature>
<feature type="binding site" evidence="10">
    <location>
        <position position="78"/>
    </location>
    <ligand>
        <name>Na(+)</name>
        <dbReference type="ChEBI" id="CHEBI:29101"/>
        <note>structural</note>
    </ligand>
</feature>
<feature type="binding site" evidence="10">
    <location>
        <position position="75"/>
    </location>
    <ligand>
        <name>Na(+)</name>
        <dbReference type="ChEBI" id="CHEBI:29101"/>
        <note>structural</note>
    </ligand>
</feature>
<evidence type="ECO:0000256" key="5">
    <source>
        <dbReference type="ARBA" id="ARBA00023136"/>
    </source>
</evidence>
<dbReference type="EMBL" id="CP007514">
    <property type="protein sequence ID" value="AHY47844.1"/>
    <property type="molecule type" value="Genomic_DNA"/>
</dbReference>
<protein>
    <recommendedName>
        <fullName evidence="10">Fluoride-specific ion channel FluC</fullName>
    </recommendedName>
</protein>
<keyword evidence="5 10" id="KW-0472">Membrane</keyword>
<dbReference type="HOGENOM" id="CLU_114342_2_3_11"/>
<evidence type="ECO:0000256" key="8">
    <source>
        <dbReference type="ARBA" id="ARBA00035585"/>
    </source>
</evidence>
<dbReference type="GO" id="GO:0046872">
    <property type="term" value="F:metal ion binding"/>
    <property type="evidence" value="ECO:0007669"/>
    <property type="project" value="UniProtKB-KW"/>
</dbReference>
<dbReference type="STRING" id="42256.RradSPS_2561"/>
<reference evidence="11 13" key="1">
    <citation type="submission" date="2014-03" db="EMBL/GenBank/DDBJ databases">
        <title>Complete genome sequence of the Radio-Resistant Rubrobacter radiotolerans RSPS-4.</title>
        <authorList>
            <person name="Egas C.C."/>
            <person name="Barroso C.C."/>
            <person name="Froufe H.J.C."/>
            <person name="Pacheco J.J."/>
            <person name="Albuquerque L.L."/>
            <person name="da Costa M.M.S."/>
        </authorList>
    </citation>
    <scope>NUCLEOTIDE SEQUENCE [LARGE SCALE GENOMIC DNA]</scope>
    <source>
        <strain evidence="11 13">RSPS-4</strain>
    </source>
</reference>
<proteinExistence type="inferred from homology"/>
<dbReference type="eggNOG" id="COG0239">
    <property type="taxonomic scope" value="Bacteria"/>
</dbReference>
<dbReference type="PANTHER" id="PTHR28259">
    <property type="entry name" value="FLUORIDE EXPORT PROTEIN 1-RELATED"/>
    <property type="match status" value="1"/>
</dbReference>
<dbReference type="Pfam" id="PF02537">
    <property type="entry name" value="CRCB"/>
    <property type="match status" value="1"/>
</dbReference>
<gene>
    <name evidence="10" type="primary">fluC</name>
    <name evidence="10" type="synonym">crcB</name>
    <name evidence="11" type="ORF">RradSPS_2561</name>
    <name evidence="12" type="ORF">SIL72_00435</name>
</gene>
<dbReference type="AlphaFoldDB" id="A0A023X6Z6"/>
<accession>A0A023X6Z6</accession>
<evidence type="ECO:0000256" key="2">
    <source>
        <dbReference type="ARBA" id="ARBA00022475"/>
    </source>
</evidence>
<keyword evidence="10" id="KW-0915">Sodium</keyword>
<dbReference type="Proteomes" id="UP000025229">
    <property type="component" value="Chromosome"/>
</dbReference>
<dbReference type="InterPro" id="IPR003691">
    <property type="entry name" value="FluC"/>
</dbReference>
<evidence type="ECO:0000256" key="6">
    <source>
        <dbReference type="ARBA" id="ARBA00023303"/>
    </source>
</evidence>
<evidence type="ECO:0000256" key="3">
    <source>
        <dbReference type="ARBA" id="ARBA00022692"/>
    </source>
</evidence>
<dbReference type="GO" id="GO:0005886">
    <property type="term" value="C:plasma membrane"/>
    <property type="evidence" value="ECO:0007669"/>
    <property type="project" value="UniProtKB-SubCell"/>
</dbReference>
<organism evidence="11 13">
    <name type="scientific">Rubrobacter radiotolerans</name>
    <name type="common">Arthrobacter radiotolerans</name>
    <dbReference type="NCBI Taxonomy" id="42256"/>
    <lineage>
        <taxon>Bacteria</taxon>
        <taxon>Bacillati</taxon>
        <taxon>Actinomycetota</taxon>
        <taxon>Rubrobacteria</taxon>
        <taxon>Rubrobacterales</taxon>
        <taxon>Rubrobacteraceae</taxon>
        <taxon>Rubrobacter</taxon>
    </lineage>
</organism>
<dbReference type="KEGG" id="rrd:RradSPS_2561"/>
<feature type="transmembrane region" description="Helical" evidence="10">
    <location>
        <begin position="99"/>
        <end position="123"/>
    </location>
</feature>
<dbReference type="GO" id="GO:0062054">
    <property type="term" value="F:fluoride channel activity"/>
    <property type="evidence" value="ECO:0007669"/>
    <property type="project" value="UniProtKB-UniRule"/>
</dbReference>
<evidence type="ECO:0000256" key="7">
    <source>
        <dbReference type="ARBA" id="ARBA00035120"/>
    </source>
</evidence>
<dbReference type="HAMAP" id="MF_00454">
    <property type="entry name" value="FluC"/>
    <property type="match status" value="1"/>
</dbReference>
<evidence type="ECO:0000256" key="9">
    <source>
        <dbReference type="ARBA" id="ARBA00049940"/>
    </source>
</evidence>
<name>A0A023X6Z6_RUBRA</name>
<keyword evidence="13" id="KW-1185">Reference proteome</keyword>
<comment type="activity regulation">
    <text evidence="10">Na(+) is not transported, but it plays an essential structural role and its presence is essential for fluoride channel function.</text>
</comment>
<keyword evidence="2 10" id="KW-1003">Cell membrane</keyword>
<dbReference type="EMBL" id="JAWXXX010000001">
    <property type="protein sequence ID" value="MDX5892483.1"/>
    <property type="molecule type" value="Genomic_DNA"/>
</dbReference>
<keyword evidence="3 10" id="KW-0812">Transmembrane</keyword>
<dbReference type="GO" id="GO:0140114">
    <property type="term" value="P:cellular detoxification of fluoride"/>
    <property type="evidence" value="ECO:0007669"/>
    <property type="project" value="UniProtKB-UniRule"/>
</dbReference>
<evidence type="ECO:0000313" key="11">
    <source>
        <dbReference type="EMBL" id="AHY47844.1"/>
    </source>
</evidence>
<evidence type="ECO:0000256" key="10">
    <source>
        <dbReference type="HAMAP-Rule" id="MF_00454"/>
    </source>
</evidence>
<keyword evidence="4 10" id="KW-1133">Transmembrane helix</keyword>
<comment type="subcellular location">
    <subcellularLocation>
        <location evidence="1 10">Cell membrane</location>
        <topology evidence="1 10">Multi-pass membrane protein</topology>
    </subcellularLocation>
</comment>
<comment type="similarity">
    <text evidence="7 10">Belongs to the fluoride channel Fluc/FEX (TC 1.A.43) family.</text>
</comment>
<comment type="function">
    <text evidence="9 10">Fluoride-specific ion channel. Important for reducing fluoride concentration in the cell, thus reducing its toxicity.</text>
</comment>
<sequence>MTLIVIEAVLIFVGAGIGSVLRHVISGWVGFRAGPGFPWGTLTVNLLGCFVLGFFASSMPQDRTFLFVLSGGIVGGFTTFSTLMFETANLALSGQNRRFLLNAFGSLFLGFLAFFGGVALGAFF</sequence>
<evidence type="ECO:0000313" key="13">
    <source>
        <dbReference type="Proteomes" id="UP000025229"/>
    </source>
</evidence>
<evidence type="ECO:0000313" key="12">
    <source>
        <dbReference type="EMBL" id="MDX5892483.1"/>
    </source>
</evidence>
<keyword evidence="10" id="KW-0406">Ion transport</keyword>
<feature type="transmembrane region" description="Helical" evidence="10">
    <location>
        <begin position="6"/>
        <end position="25"/>
    </location>
</feature>
<evidence type="ECO:0000256" key="1">
    <source>
        <dbReference type="ARBA" id="ARBA00004651"/>
    </source>
</evidence>
<keyword evidence="10" id="KW-0813">Transport</keyword>
<reference evidence="12" key="2">
    <citation type="submission" date="2023-11" db="EMBL/GenBank/DDBJ databases">
        <title>MicrobeMod: A computational toolkit for identifying prokaryotic methylation and restriction-modification with nanopore sequencing.</title>
        <authorList>
            <person name="Crits-Christoph A."/>
            <person name="Kang S.C."/>
            <person name="Lee H."/>
            <person name="Ostrov N."/>
        </authorList>
    </citation>
    <scope>NUCLEOTIDE SEQUENCE</scope>
    <source>
        <strain evidence="12">ATCC 51242</strain>
    </source>
</reference>
<comment type="catalytic activity">
    <reaction evidence="8">
        <text>fluoride(in) = fluoride(out)</text>
        <dbReference type="Rhea" id="RHEA:76159"/>
        <dbReference type="ChEBI" id="CHEBI:17051"/>
    </reaction>
    <physiologicalReaction direction="left-to-right" evidence="8">
        <dbReference type="Rhea" id="RHEA:76160"/>
    </physiologicalReaction>
</comment>
<keyword evidence="10" id="KW-0479">Metal-binding</keyword>
<feature type="transmembrane region" description="Helical" evidence="10">
    <location>
        <begin position="37"/>
        <end position="59"/>
    </location>
</feature>
<dbReference type="Proteomes" id="UP001281130">
    <property type="component" value="Unassembled WGS sequence"/>
</dbReference>
<dbReference type="RefSeq" id="WP_051589825.1">
    <property type="nucleotide sequence ID" value="NZ_CP007514.1"/>
</dbReference>
<evidence type="ECO:0000256" key="4">
    <source>
        <dbReference type="ARBA" id="ARBA00022989"/>
    </source>
</evidence>
<keyword evidence="6 10" id="KW-0407">Ion channel</keyword>